<dbReference type="RefSeq" id="WP_301135269.1">
    <property type="nucleotide sequence ID" value="NZ_BAAAUQ010000016.1"/>
</dbReference>
<accession>A0ABT8FVL4</accession>
<organism evidence="3 4">
    <name type="scientific">Microbacterium aurantiacum</name>
    <dbReference type="NCBI Taxonomy" id="162393"/>
    <lineage>
        <taxon>Bacteria</taxon>
        <taxon>Bacillati</taxon>
        <taxon>Actinomycetota</taxon>
        <taxon>Actinomycetes</taxon>
        <taxon>Micrococcales</taxon>
        <taxon>Microbacteriaceae</taxon>
        <taxon>Microbacterium</taxon>
    </lineage>
</organism>
<feature type="domain" description="Alpha/beta hydrolase fold-3" evidence="2">
    <location>
        <begin position="1"/>
        <end position="201"/>
    </location>
</feature>
<evidence type="ECO:0000256" key="1">
    <source>
        <dbReference type="ARBA" id="ARBA00022801"/>
    </source>
</evidence>
<proteinExistence type="predicted"/>
<dbReference type="SUPFAM" id="SSF53474">
    <property type="entry name" value="alpha/beta-Hydrolases"/>
    <property type="match status" value="1"/>
</dbReference>
<dbReference type="Gene3D" id="3.40.50.1820">
    <property type="entry name" value="alpha/beta hydrolase"/>
    <property type="match status" value="1"/>
</dbReference>
<dbReference type="InterPro" id="IPR050300">
    <property type="entry name" value="GDXG_lipolytic_enzyme"/>
</dbReference>
<sequence>MYFPGGGWVLGDNDANDLLARRLARATGLTIYLVEYSKAPEHPFPAAVEDAQDVIGWVARAAPGLSLHVGGDSAGANLAAVATLAAREGGPPIASQILFYPPTDACYDTYPQGDAEANSGVVTAELMAWFWRQYVSDPVLLVDPRVSPLRAPNLRGLPPTLLVTAEHDILRDEGEEYGRRLEEAGVHVTHRRFEGQMHGFLSFVDVLPASDLAIAAVGEWIAGREEVRL</sequence>
<keyword evidence="1 3" id="KW-0378">Hydrolase</keyword>
<dbReference type="EMBL" id="JAHWXI010000018">
    <property type="protein sequence ID" value="MDN4465359.1"/>
    <property type="molecule type" value="Genomic_DNA"/>
</dbReference>
<dbReference type="PANTHER" id="PTHR48081">
    <property type="entry name" value="AB HYDROLASE SUPERFAMILY PROTEIN C4A8.06C"/>
    <property type="match status" value="1"/>
</dbReference>
<keyword evidence="4" id="KW-1185">Reference proteome</keyword>
<name>A0ABT8FVL4_9MICO</name>
<reference evidence="3" key="1">
    <citation type="submission" date="2021-06" db="EMBL/GenBank/DDBJ databases">
        <title>Genome-based taxonomic framework of Microbacterium strains isolated from marine environment, the description of four new species and reclassification of four preexisting species.</title>
        <authorList>
            <person name="Lee S.D."/>
            <person name="Kim S.-M."/>
            <person name="Byeon Y.-S."/>
            <person name="Yang H.L."/>
            <person name="Kim I.S."/>
        </authorList>
    </citation>
    <scope>NUCLEOTIDE SEQUENCE</scope>
    <source>
        <strain evidence="3">KACC 20510</strain>
    </source>
</reference>
<evidence type="ECO:0000313" key="4">
    <source>
        <dbReference type="Proteomes" id="UP001172731"/>
    </source>
</evidence>
<evidence type="ECO:0000313" key="3">
    <source>
        <dbReference type="EMBL" id="MDN4465359.1"/>
    </source>
</evidence>
<dbReference type="GO" id="GO:0016787">
    <property type="term" value="F:hydrolase activity"/>
    <property type="evidence" value="ECO:0007669"/>
    <property type="project" value="UniProtKB-KW"/>
</dbReference>
<dbReference type="InterPro" id="IPR013094">
    <property type="entry name" value="AB_hydrolase_3"/>
</dbReference>
<gene>
    <name evidence="3" type="ORF">KZC48_13275</name>
</gene>
<dbReference type="InterPro" id="IPR029058">
    <property type="entry name" value="AB_hydrolase_fold"/>
</dbReference>
<evidence type="ECO:0000259" key="2">
    <source>
        <dbReference type="Pfam" id="PF07859"/>
    </source>
</evidence>
<dbReference type="PANTHER" id="PTHR48081:SF8">
    <property type="entry name" value="ALPHA_BETA HYDROLASE FOLD-3 DOMAIN-CONTAINING PROTEIN-RELATED"/>
    <property type="match status" value="1"/>
</dbReference>
<protein>
    <submittedName>
        <fullName evidence="3">Alpha/beta hydrolase</fullName>
    </submittedName>
</protein>
<dbReference type="Proteomes" id="UP001172731">
    <property type="component" value="Unassembled WGS sequence"/>
</dbReference>
<comment type="caution">
    <text evidence="3">The sequence shown here is derived from an EMBL/GenBank/DDBJ whole genome shotgun (WGS) entry which is preliminary data.</text>
</comment>
<dbReference type="Pfam" id="PF07859">
    <property type="entry name" value="Abhydrolase_3"/>
    <property type="match status" value="1"/>
</dbReference>